<reference evidence="5 6" key="1">
    <citation type="submission" date="2018-10" db="EMBL/GenBank/DDBJ databases">
        <title>Genomic Encyclopedia of Type Strains, Phase IV (KMG-IV): sequencing the most valuable type-strain genomes for metagenomic binning, comparative biology and taxonomic classification.</title>
        <authorList>
            <person name="Goeker M."/>
        </authorList>
    </citation>
    <scope>NUCLEOTIDE SEQUENCE [LARGE SCALE GENOMIC DNA]</scope>
    <source>
        <strain evidence="5 6">DSM 25080</strain>
    </source>
</reference>
<comment type="subcellular location">
    <subcellularLocation>
        <location evidence="4">Cytoplasm</location>
    </subcellularLocation>
</comment>
<comment type="similarity">
    <text evidence="4">Belongs to the Maf family. YhdE subfamily.</text>
</comment>
<dbReference type="HAMAP" id="MF_00528">
    <property type="entry name" value="Maf"/>
    <property type="match status" value="1"/>
</dbReference>
<dbReference type="EC" id="3.6.1.9" evidence="4"/>
<sequence length="194" mass="21168">MTKSNLFLASASPRRRELLALLGIPFEVVSNDIVERQAKGESAYAYVERLAREKAEAGIQGRSGVVIGSDTLGVLDGVVLEKPRDKEDALRMWRAMSGRSHEILTAVAVTDGTSTESRVVLTEVFFRRLSESEMAYYWTTGEPQDKAGAYAIQGVGGAFVERINGSYHAVVGLPLVETAELLSIYGIRVLNSDE</sequence>
<dbReference type="EMBL" id="REFJ01000004">
    <property type="protein sequence ID" value="RMA79454.1"/>
    <property type="molecule type" value="Genomic_DNA"/>
</dbReference>
<dbReference type="GO" id="GO:0009117">
    <property type="term" value="P:nucleotide metabolic process"/>
    <property type="evidence" value="ECO:0007669"/>
    <property type="project" value="UniProtKB-KW"/>
</dbReference>
<dbReference type="OrthoDB" id="9807767at2"/>
<feature type="site" description="Important for substrate specificity" evidence="4">
    <location>
        <position position="153"/>
    </location>
</feature>
<dbReference type="NCBIfam" id="TIGR00172">
    <property type="entry name" value="maf"/>
    <property type="match status" value="1"/>
</dbReference>
<comment type="caution">
    <text evidence="5">The sequence shown here is derived from an EMBL/GenBank/DDBJ whole genome shotgun (WGS) entry which is preliminary data.</text>
</comment>
<feature type="active site" description="Proton acceptor" evidence="4">
    <location>
        <position position="70"/>
    </location>
</feature>
<comment type="caution">
    <text evidence="4">Lacks conserved residue(s) required for the propagation of feature annotation.</text>
</comment>
<protein>
    <recommendedName>
        <fullName evidence="4">dTTP/UTP pyrophosphatase</fullName>
        <shortName evidence="4">dTTPase/UTPase</shortName>
        <ecNumber evidence="4">3.6.1.9</ecNumber>
    </recommendedName>
    <alternativeName>
        <fullName evidence="4">Nucleoside triphosphate pyrophosphatase</fullName>
    </alternativeName>
    <alternativeName>
        <fullName evidence="4">Nucleotide pyrophosphatase</fullName>
        <shortName evidence="4">Nucleotide PPase</shortName>
    </alternativeName>
</protein>
<dbReference type="InterPro" id="IPR003697">
    <property type="entry name" value="Maf-like"/>
</dbReference>
<dbReference type="GO" id="GO:0036221">
    <property type="term" value="F:UTP diphosphatase activity"/>
    <property type="evidence" value="ECO:0007669"/>
    <property type="project" value="RHEA"/>
</dbReference>
<dbReference type="InterPro" id="IPR029001">
    <property type="entry name" value="ITPase-like_fam"/>
</dbReference>
<dbReference type="AlphaFoldDB" id="A0A3M0A4Z4"/>
<evidence type="ECO:0000313" key="5">
    <source>
        <dbReference type="EMBL" id="RMA79454.1"/>
    </source>
</evidence>
<dbReference type="PANTHER" id="PTHR43213:SF5">
    <property type="entry name" value="BIFUNCTIONAL DTTP_UTP PYROPHOSPHATASE_METHYLTRANSFERASE PROTEIN-RELATED"/>
    <property type="match status" value="1"/>
</dbReference>
<dbReference type="CDD" id="cd00555">
    <property type="entry name" value="Maf"/>
    <property type="match status" value="1"/>
</dbReference>
<evidence type="ECO:0000256" key="4">
    <source>
        <dbReference type="HAMAP-Rule" id="MF_00528"/>
    </source>
</evidence>
<evidence type="ECO:0000256" key="1">
    <source>
        <dbReference type="ARBA" id="ARBA00001968"/>
    </source>
</evidence>
<organism evidence="5 6">
    <name type="scientific">Umboniibacter marinipuniceus</name>
    <dbReference type="NCBI Taxonomy" id="569599"/>
    <lineage>
        <taxon>Bacteria</taxon>
        <taxon>Pseudomonadati</taxon>
        <taxon>Pseudomonadota</taxon>
        <taxon>Gammaproteobacteria</taxon>
        <taxon>Cellvibrionales</taxon>
        <taxon>Cellvibrionaceae</taxon>
        <taxon>Umboniibacter</taxon>
    </lineage>
</organism>
<dbReference type="Gene3D" id="3.90.950.10">
    <property type="match status" value="1"/>
</dbReference>
<accession>A0A3M0A4Z4</accession>
<dbReference type="SUPFAM" id="SSF52972">
    <property type="entry name" value="ITPase-like"/>
    <property type="match status" value="1"/>
</dbReference>
<evidence type="ECO:0000313" key="6">
    <source>
        <dbReference type="Proteomes" id="UP000267187"/>
    </source>
</evidence>
<feature type="site" description="Important for substrate specificity" evidence="4">
    <location>
        <position position="14"/>
    </location>
</feature>
<keyword evidence="6" id="KW-1185">Reference proteome</keyword>
<dbReference type="Proteomes" id="UP000267187">
    <property type="component" value="Unassembled WGS sequence"/>
</dbReference>
<feature type="site" description="Important for substrate specificity" evidence="4">
    <location>
        <position position="71"/>
    </location>
</feature>
<dbReference type="PIRSF" id="PIRSF006305">
    <property type="entry name" value="Maf"/>
    <property type="match status" value="1"/>
</dbReference>
<comment type="catalytic activity">
    <reaction evidence="4">
        <text>UTP + H2O = UMP + diphosphate + H(+)</text>
        <dbReference type="Rhea" id="RHEA:29395"/>
        <dbReference type="ChEBI" id="CHEBI:15377"/>
        <dbReference type="ChEBI" id="CHEBI:15378"/>
        <dbReference type="ChEBI" id="CHEBI:33019"/>
        <dbReference type="ChEBI" id="CHEBI:46398"/>
        <dbReference type="ChEBI" id="CHEBI:57865"/>
        <dbReference type="EC" id="3.6.1.9"/>
    </reaction>
</comment>
<comment type="catalytic activity">
    <reaction evidence="4">
        <text>dTTP + H2O = dTMP + diphosphate + H(+)</text>
        <dbReference type="Rhea" id="RHEA:28534"/>
        <dbReference type="ChEBI" id="CHEBI:15377"/>
        <dbReference type="ChEBI" id="CHEBI:15378"/>
        <dbReference type="ChEBI" id="CHEBI:33019"/>
        <dbReference type="ChEBI" id="CHEBI:37568"/>
        <dbReference type="ChEBI" id="CHEBI:63528"/>
        <dbReference type="EC" id="3.6.1.9"/>
    </reaction>
</comment>
<gene>
    <name evidence="5" type="ORF">DFR27_1895</name>
</gene>
<keyword evidence="4" id="KW-0963">Cytoplasm</keyword>
<dbReference type="GO" id="GO:0005737">
    <property type="term" value="C:cytoplasm"/>
    <property type="evidence" value="ECO:0007669"/>
    <property type="project" value="UniProtKB-SubCell"/>
</dbReference>
<evidence type="ECO:0000256" key="2">
    <source>
        <dbReference type="ARBA" id="ARBA00022801"/>
    </source>
</evidence>
<dbReference type="Pfam" id="PF02545">
    <property type="entry name" value="Maf"/>
    <property type="match status" value="1"/>
</dbReference>
<keyword evidence="3 4" id="KW-0546">Nucleotide metabolism</keyword>
<comment type="cofactor">
    <cofactor evidence="1 4">
        <name>a divalent metal cation</name>
        <dbReference type="ChEBI" id="CHEBI:60240"/>
    </cofactor>
</comment>
<keyword evidence="2 4" id="KW-0378">Hydrolase</keyword>
<evidence type="ECO:0000256" key="3">
    <source>
        <dbReference type="ARBA" id="ARBA00023080"/>
    </source>
</evidence>
<dbReference type="PANTHER" id="PTHR43213">
    <property type="entry name" value="BIFUNCTIONAL DTTP/UTP PYROPHOSPHATASE/METHYLTRANSFERASE PROTEIN-RELATED"/>
    <property type="match status" value="1"/>
</dbReference>
<name>A0A3M0A4Z4_9GAMM</name>
<proteinExistence type="inferred from homology"/>
<comment type="function">
    <text evidence="4">Nucleoside triphosphate pyrophosphatase that hydrolyzes dTTP and UTP. May have a dual role in cell division arrest and in preventing the incorporation of modified nucleotides into cellular nucleic acids.</text>
</comment>
<dbReference type="GO" id="GO:0036218">
    <property type="term" value="F:dTTP diphosphatase activity"/>
    <property type="evidence" value="ECO:0007669"/>
    <property type="project" value="RHEA"/>
</dbReference>